<sequence length="342" mass="38727">MADAGTKWIEVFPIKSSTSSKIILCLLEAFSRFGLPRCLVTDNGKQFTSNETTPYHSRSNGFAERAIRTIKDKFTKLENITCHRERLMLALFWYRNNIQSSTLRSPAELILGRKLHCTIHNLKPSVEANKDTATLKQKHYHDRGTQDRSFKVGDMFWIKNELKQGYRQGAISKTNGGPIIPGGVRRKRIAENDSTQIQRRSTILKSLEDHEKSIEGGNVTDAHISNECFRRNSNSPRWSFRTFSTTWPSSSRELILFRGGSWYLRAFQVLSIQLVWAPVSGSFKVLLWLTSVIIIDPGSTCVRIMPNNVASVLSGTSTKNNRRSSVLSTPPRTHAPFPECPL</sequence>
<gene>
    <name evidence="3" type="ORF">RF11_16520</name>
</gene>
<dbReference type="OrthoDB" id="5982225at2759"/>
<dbReference type="GO" id="GO:0015074">
    <property type="term" value="P:DNA integration"/>
    <property type="evidence" value="ECO:0007669"/>
    <property type="project" value="InterPro"/>
</dbReference>
<dbReference type="PANTHER" id="PTHR37984">
    <property type="entry name" value="PROTEIN CBG26694"/>
    <property type="match status" value="1"/>
</dbReference>
<dbReference type="AlphaFoldDB" id="A0A0C2NDL5"/>
<protein>
    <recommendedName>
        <fullName evidence="2">Integrase catalytic domain-containing protein</fullName>
    </recommendedName>
</protein>
<dbReference type="PANTHER" id="PTHR37984:SF5">
    <property type="entry name" value="PROTEIN NYNRIN-LIKE"/>
    <property type="match status" value="1"/>
</dbReference>
<accession>A0A0C2NDL5</accession>
<evidence type="ECO:0000259" key="2">
    <source>
        <dbReference type="PROSITE" id="PS50994"/>
    </source>
</evidence>
<organism evidence="3 4">
    <name type="scientific">Thelohanellus kitauei</name>
    <name type="common">Myxosporean</name>
    <dbReference type="NCBI Taxonomy" id="669202"/>
    <lineage>
        <taxon>Eukaryota</taxon>
        <taxon>Metazoa</taxon>
        <taxon>Cnidaria</taxon>
        <taxon>Myxozoa</taxon>
        <taxon>Myxosporea</taxon>
        <taxon>Bivalvulida</taxon>
        <taxon>Platysporina</taxon>
        <taxon>Myxobolidae</taxon>
        <taxon>Thelohanellus</taxon>
    </lineage>
</organism>
<dbReference type="InterPro" id="IPR050951">
    <property type="entry name" value="Retrovirus_Pol_polyprotein"/>
</dbReference>
<dbReference type="Gene3D" id="3.30.420.10">
    <property type="entry name" value="Ribonuclease H-like superfamily/Ribonuclease H"/>
    <property type="match status" value="1"/>
</dbReference>
<feature type="compositionally biased region" description="Polar residues" evidence="1">
    <location>
        <begin position="315"/>
        <end position="331"/>
    </location>
</feature>
<feature type="domain" description="Integrase catalytic" evidence="2">
    <location>
        <begin position="1"/>
        <end position="55"/>
    </location>
</feature>
<keyword evidence="4" id="KW-1185">Reference proteome</keyword>
<dbReference type="InterPro" id="IPR001584">
    <property type="entry name" value="Integrase_cat-core"/>
</dbReference>
<reference evidence="3 4" key="1">
    <citation type="journal article" date="2014" name="Genome Biol. Evol.">
        <title>The genome of the myxosporean Thelohanellus kitauei shows adaptations to nutrient acquisition within its fish host.</title>
        <authorList>
            <person name="Yang Y."/>
            <person name="Xiong J."/>
            <person name="Zhou Z."/>
            <person name="Huo F."/>
            <person name="Miao W."/>
            <person name="Ran C."/>
            <person name="Liu Y."/>
            <person name="Zhang J."/>
            <person name="Feng J."/>
            <person name="Wang M."/>
            <person name="Wang M."/>
            <person name="Wang L."/>
            <person name="Yao B."/>
        </authorList>
    </citation>
    <scope>NUCLEOTIDE SEQUENCE [LARGE SCALE GENOMIC DNA]</scope>
    <source>
        <strain evidence="3">Wuqing</strain>
    </source>
</reference>
<dbReference type="InterPro" id="IPR012337">
    <property type="entry name" value="RNaseH-like_sf"/>
</dbReference>
<dbReference type="EMBL" id="JWZT01001428">
    <property type="protein sequence ID" value="KII72057.1"/>
    <property type="molecule type" value="Genomic_DNA"/>
</dbReference>
<feature type="region of interest" description="Disordered" evidence="1">
    <location>
        <begin position="315"/>
        <end position="342"/>
    </location>
</feature>
<dbReference type="GO" id="GO:0003676">
    <property type="term" value="F:nucleic acid binding"/>
    <property type="evidence" value="ECO:0007669"/>
    <property type="project" value="InterPro"/>
</dbReference>
<evidence type="ECO:0000256" key="1">
    <source>
        <dbReference type="SAM" id="MobiDB-lite"/>
    </source>
</evidence>
<dbReference type="PROSITE" id="PS50994">
    <property type="entry name" value="INTEGRASE"/>
    <property type="match status" value="1"/>
</dbReference>
<dbReference type="SUPFAM" id="SSF53098">
    <property type="entry name" value="Ribonuclease H-like"/>
    <property type="match status" value="1"/>
</dbReference>
<evidence type="ECO:0000313" key="4">
    <source>
        <dbReference type="Proteomes" id="UP000031668"/>
    </source>
</evidence>
<evidence type="ECO:0000313" key="3">
    <source>
        <dbReference type="EMBL" id="KII72057.1"/>
    </source>
</evidence>
<name>A0A0C2NDL5_THEKT</name>
<proteinExistence type="predicted"/>
<dbReference type="InterPro" id="IPR036397">
    <property type="entry name" value="RNaseH_sf"/>
</dbReference>
<dbReference type="Proteomes" id="UP000031668">
    <property type="component" value="Unassembled WGS sequence"/>
</dbReference>
<comment type="caution">
    <text evidence="3">The sequence shown here is derived from an EMBL/GenBank/DDBJ whole genome shotgun (WGS) entry which is preliminary data.</text>
</comment>